<dbReference type="OrthoDB" id="9386368at2759"/>
<dbReference type="GO" id="GO:0008270">
    <property type="term" value="F:zinc ion binding"/>
    <property type="evidence" value="ECO:0007669"/>
    <property type="project" value="UniProtKB-KW"/>
</dbReference>
<keyword evidence="11" id="KW-1185">Reference proteome</keyword>
<feature type="non-terminal residue" evidence="10">
    <location>
        <position position="117"/>
    </location>
</feature>
<dbReference type="GO" id="GO:0016787">
    <property type="term" value="F:hydrolase activity"/>
    <property type="evidence" value="ECO:0007669"/>
    <property type="project" value="UniProtKB-KW"/>
</dbReference>
<evidence type="ECO:0000313" key="10">
    <source>
        <dbReference type="EMBL" id="NWR54156.1"/>
    </source>
</evidence>
<accession>A0A7K4Y580</accession>
<keyword evidence="4" id="KW-0479">Metal-binding</keyword>
<name>A0A7K4Y580_BUCAB</name>
<reference evidence="10 11" key="1">
    <citation type="submission" date="2019-09" db="EMBL/GenBank/DDBJ databases">
        <title>Bird 10,000 Genomes (B10K) Project - Family phase.</title>
        <authorList>
            <person name="Zhang G."/>
        </authorList>
    </citation>
    <scope>NUCLEOTIDE SEQUENCE [LARGE SCALE GENOMIC DNA]</scope>
    <source>
        <strain evidence="10">B10K-DU-012-80</strain>
    </source>
</reference>
<dbReference type="InterPro" id="IPR017856">
    <property type="entry name" value="Integrase-like_N"/>
</dbReference>
<evidence type="ECO:0000256" key="3">
    <source>
        <dbReference type="ARBA" id="ARBA00022722"/>
    </source>
</evidence>
<evidence type="ECO:0000256" key="6">
    <source>
        <dbReference type="ARBA" id="ARBA00022801"/>
    </source>
</evidence>
<evidence type="ECO:0000256" key="7">
    <source>
        <dbReference type="ARBA" id="ARBA00022918"/>
    </source>
</evidence>
<dbReference type="PANTHER" id="PTHR41694:SF3">
    <property type="entry name" value="RNA-DIRECTED DNA POLYMERASE-RELATED"/>
    <property type="match status" value="1"/>
</dbReference>
<keyword evidence="2" id="KW-0548">Nucleotidyltransferase</keyword>
<dbReference type="Gene3D" id="3.30.420.10">
    <property type="entry name" value="Ribonuclease H-like superfamily/Ribonuclease H"/>
    <property type="match status" value="1"/>
</dbReference>
<feature type="domain" description="Integrase-type" evidence="9">
    <location>
        <begin position="23"/>
        <end position="64"/>
    </location>
</feature>
<dbReference type="InterPro" id="IPR012337">
    <property type="entry name" value="RNaseH-like_sf"/>
</dbReference>
<sequence>VLAKGNARADSLAAPVWTGPRPDIFSQARTSHAFFHQGAKVIARQFKLPISEAKAIVQSCHSCQQLGPGIGQAVNPRGLHALDVWQMDVTHVPEFGRFKYVHVSMDCFSHAIWATTQ</sequence>
<feature type="non-terminal residue" evidence="10">
    <location>
        <position position="1"/>
    </location>
</feature>
<protein>
    <submittedName>
        <fullName evidence="10">PO113 protein</fullName>
    </submittedName>
</protein>
<dbReference type="Proteomes" id="UP000551127">
    <property type="component" value="Unassembled WGS sequence"/>
</dbReference>
<dbReference type="SUPFAM" id="SSF53098">
    <property type="entry name" value="Ribonuclease H-like"/>
    <property type="match status" value="1"/>
</dbReference>
<keyword evidence="1" id="KW-0808">Transferase</keyword>
<evidence type="ECO:0000256" key="8">
    <source>
        <dbReference type="PROSITE-ProRule" id="PRU00450"/>
    </source>
</evidence>
<organism evidence="10 11">
    <name type="scientific">Bucorvus abyssinicus</name>
    <name type="common">Northern ground-hornbill</name>
    <name type="synonym">Abyssinian ground-hornbill</name>
    <dbReference type="NCBI Taxonomy" id="153643"/>
    <lineage>
        <taxon>Eukaryota</taxon>
        <taxon>Metazoa</taxon>
        <taxon>Chordata</taxon>
        <taxon>Craniata</taxon>
        <taxon>Vertebrata</taxon>
        <taxon>Euteleostomi</taxon>
        <taxon>Archelosauria</taxon>
        <taxon>Archosauria</taxon>
        <taxon>Dinosauria</taxon>
        <taxon>Saurischia</taxon>
        <taxon>Theropoda</taxon>
        <taxon>Coelurosauria</taxon>
        <taxon>Aves</taxon>
        <taxon>Neognathae</taxon>
        <taxon>Neoaves</taxon>
        <taxon>Telluraves</taxon>
        <taxon>Coraciimorphae</taxon>
        <taxon>Bucerotiformes</taxon>
        <taxon>Bucorvidae</taxon>
        <taxon>Bucorvus</taxon>
    </lineage>
</organism>
<keyword evidence="8" id="KW-0863">Zinc-finger</keyword>
<proteinExistence type="predicted"/>
<dbReference type="AlphaFoldDB" id="A0A7K4Y580"/>
<evidence type="ECO:0000256" key="2">
    <source>
        <dbReference type="ARBA" id="ARBA00022695"/>
    </source>
</evidence>
<dbReference type="PANTHER" id="PTHR41694">
    <property type="entry name" value="ENDOGENOUS RETROVIRUS GROUP K MEMBER POL PROTEIN"/>
    <property type="match status" value="1"/>
</dbReference>
<dbReference type="Pfam" id="PF02022">
    <property type="entry name" value="Integrase_Zn"/>
    <property type="match status" value="1"/>
</dbReference>
<evidence type="ECO:0000256" key="1">
    <source>
        <dbReference type="ARBA" id="ARBA00022679"/>
    </source>
</evidence>
<dbReference type="InterPro" id="IPR003308">
    <property type="entry name" value="Integrase_Zn-bd_dom_N"/>
</dbReference>
<keyword evidence="3" id="KW-0540">Nuclease</keyword>
<keyword evidence="5" id="KW-0255">Endonuclease</keyword>
<keyword evidence="6" id="KW-0378">Hydrolase</keyword>
<evidence type="ECO:0000313" key="11">
    <source>
        <dbReference type="Proteomes" id="UP000551127"/>
    </source>
</evidence>
<evidence type="ECO:0000256" key="4">
    <source>
        <dbReference type="ARBA" id="ARBA00022723"/>
    </source>
</evidence>
<keyword evidence="7" id="KW-0695">RNA-directed DNA polymerase</keyword>
<dbReference type="SUPFAM" id="SSF46919">
    <property type="entry name" value="N-terminal Zn binding domain of HIV integrase"/>
    <property type="match status" value="1"/>
</dbReference>
<comment type="caution">
    <text evidence="10">The sequence shown here is derived from an EMBL/GenBank/DDBJ whole genome shotgun (WGS) entry which is preliminary data.</text>
</comment>
<evidence type="ECO:0000259" key="9">
    <source>
        <dbReference type="PROSITE" id="PS50876"/>
    </source>
</evidence>
<gene>
    <name evidence="10" type="primary">Hervk_0</name>
    <name evidence="10" type="ORF">BUCABY_R16078</name>
</gene>
<dbReference type="Gene3D" id="1.10.10.200">
    <property type="match status" value="1"/>
</dbReference>
<keyword evidence="8" id="KW-0862">Zinc</keyword>
<dbReference type="InterPro" id="IPR036397">
    <property type="entry name" value="RNaseH_sf"/>
</dbReference>
<dbReference type="PROSITE" id="PS50876">
    <property type="entry name" value="ZF_INTEGRASE"/>
    <property type="match status" value="1"/>
</dbReference>
<dbReference type="GO" id="GO:0035613">
    <property type="term" value="F:RNA stem-loop binding"/>
    <property type="evidence" value="ECO:0007669"/>
    <property type="project" value="TreeGrafter"/>
</dbReference>
<dbReference type="EMBL" id="VYZL01000176">
    <property type="protein sequence ID" value="NWR54156.1"/>
    <property type="molecule type" value="Genomic_DNA"/>
</dbReference>
<dbReference type="GO" id="GO:0004519">
    <property type="term" value="F:endonuclease activity"/>
    <property type="evidence" value="ECO:0007669"/>
    <property type="project" value="UniProtKB-KW"/>
</dbReference>
<evidence type="ECO:0000256" key="5">
    <source>
        <dbReference type="ARBA" id="ARBA00022759"/>
    </source>
</evidence>
<dbReference type="GO" id="GO:0003964">
    <property type="term" value="F:RNA-directed DNA polymerase activity"/>
    <property type="evidence" value="ECO:0007669"/>
    <property type="project" value="UniProtKB-KW"/>
</dbReference>